<evidence type="ECO:0000259" key="3">
    <source>
        <dbReference type="Pfam" id="PF13649"/>
    </source>
</evidence>
<dbReference type="SUPFAM" id="SSF53335">
    <property type="entry name" value="S-adenosyl-L-methionine-dependent methyltransferases"/>
    <property type="match status" value="1"/>
</dbReference>
<evidence type="ECO:0000313" key="5">
    <source>
        <dbReference type="Proteomes" id="UP000807469"/>
    </source>
</evidence>
<sequence length="232" mass="25023">MDTLALSEHTIALHKVNADAYEKVASTYHNLFALKPTATRVQFIQDLAKDLAPGSKVLELGCGSGVGSKPFIERGCEVTGVEISAAQIALARENIPTATLVHADMMAVSFLPESFDAVVGVYSFLHLSKDNQEILISRIAEWLKPGGSLACNFPAETFTDSTLGGVTSEWLGEKMFWHSLGADGNRELLKEHGKGLKLVKDEVVVDTLDAAAAEATKGSPDEAFHWIRAIKE</sequence>
<evidence type="ECO:0000256" key="1">
    <source>
        <dbReference type="ARBA" id="ARBA00022603"/>
    </source>
</evidence>
<keyword evidence="1 4" id="KW-0489">Methyltransferase</keyword>
<gene>
    <name evidence="4" type="ORF">BDN70DRAFT_877705</name>
</gene>
<feature type="domain" description="Methyltransferase" evidence="3">
    <location>
        <begin position="57"/>
        <end position="147"/>
    </location>
</feature>
<dbReference type="InterPro" id="IPR029063">
    <property type="entry name" value="SAM-dependent_MTases_sf"/>
</dbReference>
<dbReference type="Pfam" id="PF13649">
    <property type="entry name" value="Methyltransf_25"/>
    <property type="match status" value="1"/>
</dbReference>
<accession>A0A9P5Z2R2</accession>
<keyword evidence="5" id="KW-1185">Reference proteome</keyword>
<proteinExistence type="predicted"/>
<dbReference type="PANTHER" id="PTHR43861:SF1">
    <property type="entry name" value="TRANS-ACONITATE 2-METHYLTRANSFERASE"/>
    <property type="match status" value="1"/>
</dbReference>
<dbReference type="Gene3D" id="3.40.50.150">
    <property type="entry name" value="Vaccinia Virus protein VP39"/>
    <property type="match status" value="1"/>
</dbReference>
<dbReference type="AlphaFoldDB" id="A0A9P5Z2R2"/>
<evidence type="ECO:0000256" key="2">
    <source>
        <dbReference type="ARBA" id="ARBA00022679"/>
    </source>
</evidence>
<protein>
    <submittedName>
        <fullName evidence="4">S-adenosyl-L-methionine-dependent methyltransferase</fullName>
    </submittedName>
</protein>
<dbReference type="Proteomes" id="UP000807469">
    <property type="component" value="Unassembled WGS sequence"/>
</dbReference>
<dbReference type="InterPro" id="IPR041698">
    <property type="entry name" value="Methyltransf_25"/>
</dbReference>
<keyword evidence="2" id="KW-0808">Transferase</keyword>
<dbReference type="EMBL" id="MU155196">
    <property type="protein sequence ID" value="KAF9480333.1"/>
    <property type="molecule type" value="Genomic_DNA"/>
</dbReference>
<dbReference type="CDD" id="cd02440">
    <property type="entry name" value="AdoMet_MTases"/>
    <property type="match status" value="1"/>
</dbReference>
<reference evidence="4" key="1">
    <citation type="submission" date="2020-11" db="EMBL/GenBank/DDBJ databases">
        <authorList>
            <consortium name="DOE Joint Genome Institute"/>
            <person name="Ahrendt S."/>
            <person name="Riley R."/>
            <person name="Andreopoulos W."/>
            <person name="Labutti K."/>
            <person name="Pangilinan J."/>
            <person name="Ruiz-Duenas F.J."/>
            <person name="Barrasa J.M."/>
            <person name="Sanchez-Garcia M."/>
            <person name="Camarero S."/>
            <person name="Miyauchi S."/>
            <person name="Serrano A."/>
            <person name="Linde D."/>
            <person name="Babiker R."/>
            <person name="Drula E."/>
            <person name="Ayuso-Fernandez I."/>
            <person name="Pacheco R."/>
            <person name="Padilla G."/>
            <person name="Ferreira P."/>
            <person name="Barriuso J."/>
            <person name="Kellner H."/>
            <person name="Castanera R."/>
            <person name="Alfaro M."/>
            <person name="Ramirez L."/>
            <person name="Pisabarro A.G."/>
            <person name="Kuo A."/>
            <person name="Tritt A."/>
            <person name="Lipzen A."/>
            <person name="He G."/>
            <person name="Yan M."/>
            <person name="Ng V."/>
            <person name="Cullen D."/>
            <person name="Martin F."/>
            <person name="Rosso M.-N."/>
            <person name="Henrissat B."/>
            <person name="Hibbett D."/>
            <person name="Martinez A.T."/>
            <person name="Grigoriev I.V."/>
        </authorList>
    </citation>
    <scope>NUCLEOTIDE SEQUENCE</scope>
    <source>
        <strain evidence="4">CIRM-BRFM 674</strain>
    </source>
</reference>
<organism evidence="4 5">
    <name type="scientific">Pholiota conissans</name>
    <dbReference type="NCBI Taxonomy" id="109636"/>
    <lineage>
        <taxon>Eukaryota</taxon>
        <taxon>Fungi</taxon>
        <taxon>Dikarya</taxon>
        <taxon>Basidiomycota</taxon>
        <taxon>Agaricomycotina</taxon>
        <taxon>Agaricomycetes</taxon>
        <taxon>Agaricomycetidae</taxon>
        <taxon>Agaricales</taxon>
        <taxon>Agaricineae</taxon>
        <taxon>Strophariaceae</taxon>
        <taxon>Pholiota</taxon>
    </lineage>
</organism>
<dbReference type="PANTHER" id="PTHR43861">
    <property type="entry name" value="TRANS-ACONITATE 2-METHYLTRANSFERASE-RELATED"/>
    <property type="match status" value="1"/>
</dbReference>
<dbReference type="OrthoDB" id="540004at2759"/>
<name>A0A9P5Z2R2_9AGAR</name>
<comment type="caution">
    <text evidence="4">The sequence shown here is derived from an EMBL/GenBank/DDBJ whole genome shotgun (WGS) entry which is preliminary data.</text>
</comment>
<evidence type="ECO:0000313" key="4">
    <source>
        <dbReference type="EMBL" id="KAF9480333.1"/>
    </source>
</evidence>
<dbReference type="GO" id="GO:0032259">
    <property type="term" value="P:methylation"/>
    <property type="evidence" value="ECO:0007669"/>
    <property type="project" value="UniProtKB-KW"/>
</dbReference>
<dbReference type="GO" id="GO:0008168">
    <property type="term" value="F:methyltransferase activity"/>
    <property type="evidence" value="ECO:0007669"/>
    <property type="project" value="UniProtKB-KW"/>
</dbReference>